<protein>
    <submittedName>
        <fullName evidence="16">Zinc finger protein 883-like isoform X1</fullName>
    </submittedName>
</protein>
<evidence type="ECO:0000256" key="8">
    <source>
        <dbReference type="ARBA" id="ARBA00023125"/>
    </source>
</evidence>
<feature type="domain" description="C2H2-type" evidence="13">
    <location>
        <begin position="350"/>
        <end position="377"/>
    </location>
</feature>
<feature type="domain" description="C2H2-type" evidence="13">
    <location>
        <begin position="406"/>
        <end position="433"/>
    </location>
</feature>
<comment type="subcellular location">
    <subcellularLocation>
        <location evidence="1">Nucleus</location>
    </subcellularLocation>
</comment>
<keyword evidence="7" id="KW-0805">Transcription regulation</keyword>
<feature type="domain" description="C2H2-type" evidence="13">
    <location>
        <begin position="214"/>
        <end position="249"/>
    </location>
</feature>
<evidence type="ECO:0000256" key="12">
    <source>
        <dbReference type="SAM" id="MobiDB-lite"/>
    </source>
</evidence>
<feature type="domain" description="C2H2-type" evidence="13">
    <location>
        <begin position="630"/>
        <end position="655"/>
    </location>
</feature>
<dbReference type="CDD" id="cd07765">
    <property type="entry name" value="KRAB_A-box"/>
    <property type="match status" value="1"/>
</dbReference>
<feature type="domain" description="C2H2-type" evidence="13">
    <location>
        <begin position="378"/>
        <end position="405"/>
    </location>
</feature>
<evidence type="ECO:0000256" key="4">
    <source>
        <dbReference type="ARBA" id="ARBA00022737"/>
    </source>
</evidence>
<keyword evidence="10" id="KW-0539">Nucleus</keyword>
<reference evidence="16" key="1">
    <citation type="submission" date="2025-08" db="UniProtKB">
        <authorList>
            <consortium name="RefSeq"/>
        </authorList>
    </citation>
    <scope>IDENTIFICATION</scope>
    <source>
        <tissue evidence="16">Spleen</tissue>
    </source>
</reference>
<dbReference type="FunFam" id="3.30.160.60:FF:000824">
    <property type="entry name" value="Zinc finger protein 184"/>
    <property type="match status" value="1"/>
</dbReference>
<dbReference type="FunFam" id="3.30.160.60:FF:000016">
    <property type="entry name" value="zinc finger protein 37 homolog"/>
    <property type="match status" value="1"/>
</dbReference>
<feature type="domain" description="KRAB" evidence="14">
    <location>
        <begin position="41"/>
        <end position="112"/>
    </location>
</feature>
<feature type="domain" description="C2H2-type" evidence="13">
    <location>
        <begin position="434"/>
        <end position="461"/>
    </location>
</feature>
<comment type="similarity">
    <text evidence="2">Belongs to the krueppel C2H2-type zinc-finger protein family.</text>
</comment>
<dbReference type="GO" id="GO:0008270">
    <property type="term" value="F:zinc ion binding"/>
    <property type="evidence" value="ECO:0007669"/>
    <property type="project" value="UniProtKB-KW"/>
</dbReference>
<proteinExistence type="inferred from homology"/>
<dbReference type="FunFam" id="3.30.160.60:FF:000052">
    <property type="entry name" value="zinc finger protein 546 isoform X1"/>
    <property type="match status" value="1"/>
</dbReference>
<feature type="domain" description="C2H2-type" evidence="13">
    <location>
        <begin position="462"/>
        <end position="489"/>
    </location>
</feature>
<evidence type="ECO:0000256" key="5">
    <source>
        <dbReference type="ARBA" id="ARBA00022771"/>
    </source>
</evidence>
<evidence type="ECO:0000313" key="16">
    <source>
        <dbReference type="RefSeq" id="XP_020833275.1"/>
    </source>
</evidence>
<dbReference type="SUPFAM" id="SSF57667">
    <property type="entry name" value="beta-beta-alpha zinc fingers"/>
    <property type="match status" value="7"/>
</dbReference>
<dbReference type="PANTHER" id="PTHR23234:SF8">
    <property type="entry name" value="C2H2-TYPE DOMAIN-CONTAINING PROTEIN"/>
    <property type="match status" value="1"/>
</dbReference>
<dbReference type="InterPro" id="IPR001909">
    <property type="entry name" value="KRAB"/>
</dbReference>
<dbReference type="GO" id="GO:0003677">
    <property type="term" value="F:DNA binding"/>
    <property type="evidence" value="ECO:0007669"/>
    <property type="project" value="UniProtKB-KW"/>
</dbReference>
<feature type="region of interest" description="Disordered" evidence="12">
    <location>
        <begin position="159"/>
        <end position="193"/>
    </location>
</feature>
<dbReference type="AlphaFoldDB" id="A0A6P5JGB6"/>
<feature type="domain" description="C2H2-type" evidence="13">
    <location>
        <begin position="546"/>
        <end position="573"/>
    </location>
</feature>
<dbReference type="FunFam" id="3.30.160.60:FF:000737">
    <property type="entry name" value="Zinc finger protein 565"/>
    <property type="match status" value="2"/>
</dbReference>
<feature type="domain" description="C2H2-type" evidence="13">
    <location>
        <begin position="518"/>
        <end position="545"/>
    </location>
</feature>
<dbReference type="SUPFAM" id="SSF109640">
    <property type="entry name" value="KRAB domain (Kruppel-associated box)"/>
    <property type="match status" value="1"/>
</dbReference>
<feature type="domain" description="C2H2-type" evidence="13">
    <location>
        <begin position="574"/>
        <end position="601"/>
    </location>
</feature>
<evidence type="ECO:0000256" key="11">
    <source>
        <dbReference type="PROSITE-ProRule" id="PRU00042"/>
    </source>
</evidence>
<dbReference type="FunFam" id="3.30.160.60:FF:000800">
    <property type="entry name" value="zinc finger protein 181 isoform X2"/>
    <property type="match status" value="2"/>
</dbReference>
<evidence type="ECO:0000313" key="15">
    <source>
        <dbReference type="Proteomes" id="UP000515140"/>
    </source>
</evidence>
<dbReference type="FunFam" id="3.30.160.60:FF:000690">
    <property type="entry name" value="Zinc finger protein 354C"/>
    <property type="match status" value="1"/>
</dbReference>
<gene>
    <name evidence="16" type="primary">LOC110201752</name>
</gene>
<evidence type="ECO:0000256" key="2">
    <source>
        <dbReference type="ARBA" id="ARBA00006991"/>
    </source>
</evidence>
<evidence type="ECO:0000256" key="6">
    <source>
        <dbReference type="ARBA" id="ARBA00022833"/>
    </source>
</evidence>
<dbReference type="Proteomes" id="UP000515140">
    <property type="component" value="Unplaced"/>
</dbReference>
<dbReference type="Pfam" id="PF00096">
    <property type="entry name" value="zf-C2H2"/>
    <property type="match status" value="11"/>
</dbReference>
<dbReference type="InParanoid" id="A0A6P5JGB6"/>
<keyword evidence="9" id="KW-0804">Transcription</keyword>
<feature type="domain" description="C2H2-type" evidence="13">
    <location>
        <begin position="490"/>
        <end position="517"/>
    </location>
</feature>
<dbReference type="Gene3D" id="3.30.160.60">
    <property type="entry name" value="Classic Zinc Finger"/>
    <property type="match status" value="12"/>
</dbReference>
<feature type="compositionally biased region" description="Basic and acidic residues" evidence="12">
    <location>
        <begin position="112"/>
        <end position="124"/>
    </location>
</feature>
<keyword evidence="15" id="KW-1185">Reference proteome</keyword>
<dbReference type="RefSeq" id="XP_020833275.1">
    <property type="nucleotide sequence ID" value="XM_020977616.1"/>
</dbReference>
<evidence type="ECO:0000259" key="14">
    <source>
        <dbReference type="PROSITE" id="PS50805"/>
    </source>
</evidence>
<organism evidence="15 16">
    <name type="scientific">Phascolarctos cinereus</name>
    <name type="common">Koala</name>
    <dbReference type="NCBI Taxonomy" id="38626"/>
    <lineage>
        <taxon>Eukaryota</taxon>
        <taxon>Metazoa</taxon>
        <taxon>Chordata</taxon>
        <taxon>Craniata</taxon>
        <taxon>Vertebrata</taxon>
        <taxon>Euteleostomi</taxon>
        <taxon>Mammalia</taxon>
        <taxon>Metatheria</taxon>
        <taxon>Diprotodontia</taxon>
        <taxon>Phascolarctidae</taxon>
        <taxon>Phascolarctos</taxon>
    </lineage>
</organism>
<evidence type="ECO:0000256" key="1">
    <source>
        <dbReference type="ARBA" id="ARBA00004123"/>
    </source>
</evidence>
<sequence>MAKPVLSSSPAPPSHRSREVNFVAIAMAPLFPRSKAQEDPVTFQDVAVVFTQEQWGYLDPSQKELYRDVMLENYQNLLCLGLAVSKPEVICQLEQGEAPWRPEGRVPGSSHPDGEVRPETKESPPELGISVEQSSGQDRLRRHGLCVSSWKEAWARGARLGRQQSTEERNPQQVVRGPEWHSYGQSSRPEPKLFSQQRVSMEKSLHKCDTECSRVCSKEIISKYDECGDSFNSKSECNEYHGQHAGEKPYDTNRCGKAITLGPFINSYQATDIGEKNPKCNTLEKASPQIVPQPIEHSEHSECGEPLTHSSSITSYESGLRGNKPDEGGKALLQSAQLHCQQIHIGEKPYECDECGKAFRLKGQLSRHQRIHTGEKPYECKECGKAFCQSAHLTQHQKIHTREKTHECNVCGKAFCQNAHLIRHQRIHTGEKPYECNECGKAFHLRELLILHHSIHTGVKLHKCNECGKAFNQRGHLTGHQRIHTGEKPYECNDCGKVFRLREHLTLHQRIHTGEKPYECNDCGKAFHVSTELTRHQRIHTGEKPYECNECGKTFCQSAHLTRHQKIHTGEKPYECNDCGKAFSRRDPLIQHQRIHTGEKPYECHECGKAFGRRGQLTLHQRIHTGEKPYECHKCEKTFSLKGSLTRHQSNRSHSTFGN</sequence>
<dbReference type="PANTHER" id="PTHR23234">
    <property type="entry name" value="ZNF44 PROTEIN"/>
    <property type="match status" value="1"/>
</dbReference>
<evidence type="ECO:0000256" key="3">
    <source>
        <dbReference type="ARBA" id="ARBA00022723"/>
    </source>
</evidence>
<dbReference type="Pfam" id="PF01352">
    <property type="entry name" value="KRAB"/>
    <property type="match status" value="1"/>
</dbReference>
<dbReference type="FunFam" id="3.30.160.60:FF:002090">
    <property type="entry name" value="Zinc finger protein 473"/>
    <property type="match status" value="1"/>
</dbReference>
<dbReference type="InterPro" id="IPR036236">
    <property type="entry name" value="Znf_C2H2_sf"/>
</dbReference>
<evidence type="ECO:0000256" key="7">
    <source>
        <dbReference type="ARBA" id="ARBA00023015"/>
    </source>
</evidence>
<evidence type="ECO:0000256" key="9">
    <source>
        <dbReference type="ARBA" id="ARBA00023163"/>
    </source>
</evidence>
<dbReference type="GO" id="GO:0005634">
    <property type="term" value="C:nucleus"/>
    <property type="evidence" value="ECO:0007669"/>
    <property type="project" value="UniProtKB-SubCell"/>
</dbReference>
<dbReference type="FunCoup" id="A0A6P5JGB6">
    <property type="interactions" value="250"/>
</dbReference>
<keyword evidence="8" id="KW-0238">DNA-binding</keyword>
<dbReference type="SMART" id="SM00355">
    <property type="entry name" value="ZnF_C2H2"/>
    <property type="match status" value="11"/>
</dbReference>
<feature type="domain" description="C2H2-type" evidence="13">
    <location>
        <begin position="602"/>
        <end position="629"/>
    </location>
</feature>
<dbReference type="GO" id="GO:0006355">
    <property type="term" value="P:regulation of DNA-templated transcription"/>
    <property type="evidence" value="ECO:0007669"/>
    <property type="project" value="InterPro"/>
</dbReference>
<dbReference type="FunFam" id="3.30.160.60:FF:002254">
    <property type="entry name" value="Zinc finger protein 540"/>
    <property type="match status" value="1"/>
</dbReference>
<keyword evidence="6" id="KW-0862">Zinc</keyword>
<dbReference type="FunFam" id="3.30.160.60:FF:001498">
    <property type="entry name" value="Zinc finger protein 404"/>
    <property type="match status" value="1"/>
</dbReference>
<dbReference type="GeneID" id="110201752"/>
<evidence type="ECO:0000256" key="10">
    <source>
        <dbReference type="ARBA" id="ARBA00023242"/>
    </source>
</evidence>
<evidence type="ECO:0000259" key="13">
    <source>
        <dbReference type="PROSITE" id="PS50157"/>
    </source>
</evidence>
<name>A0A6P5JGB6_PHACI</name>
<dbReference type="InterPro" id="IPR050758">
    <property type="entry name" value="Znf_C2H2-type"/>
</dbReference>
<feature type="region of interest" description="Disordered" evidence="12">
    <location>
        <begin position="99"/>
        <end position="140"/>
    </location>
</feature>
<dbReference type="PROSITE" id="PS00028">
    <property type="entry name" value="ZINC_FINGER_C2H2_1"/>
    <property type="match status" value="11"/>
</dbReference>
<keyword evidence="3" id="KW-0479">Metal-binding</keyword>
<feature type="compositionally biased region" description="Polar residues" evidence="12">
    <location>
        <begin position="183"/>
        <end position="193"/>
    </location>
</feature>
<dbReference type="KEGG" id="pcw:110201752"/>
<dbReference type="PROSITE" id="PS50157">
    <property type="entry name" value="ZINC_FINGER_C2H2_2"/>
    <property type="match status" value="12"/>
</dbReference>
<dbReference type="InterPro" id="IPR013087">
    <property type="entry name" value="Znf_C2H2_type"/>
</dbReference>
<dbReference type="SMART" id="SM00349">
    <property type="entry name" value="KRAB"/>
    <property type="match status" value="1"/>
</dbReference>
<dbReference type="Gene3D" id="6.10.140.140">
    <property type="match status" value="1"/>
</dbReference>
<accession>A0A6P5JGB6</accession>
<keyword evidence="5 11" id="KW-0863">Zinc-finger</keyword>
<dbReference type="InterPro" id="IPR036051">
    <property type="entry name" value="KRAB_dom_sf"/>
</dbReference>
<keyword evidence="4" id="KW-0677">Repeat</keyword>
<dbReference type="PROSITE" id="PS50805">
    <property type="entry name" value="KRAB"/>
    <property type="match status" value="1"/>
</dbReference>